<evidence type="ECO:0000313" key="2">
    <source>
        <dbReference type="EMBL" id="SDD32935.1"/>
    </source>
</evidence>
<protein>
    <recommendedName>
        <fullName evidence="1">ThuA-like domain-containing protein</fullName>
    </recommendedName>
</protein>
<accession>A0A1G6TXB2</accession>
<dbReference type="SUPFAM" id="SSF52317">
    <property type="entry name" value="Class I glutamine amidotransferase-like"/>
    <property type="match status" value="1"/>
</dbReference>
<gene>
    <name evidence="2" type="ORF">SAMN04489747_0716</name>
</gene>
<evidence type="ECO:0000313" key="3">
    <source>
        <dbReference type="Proteomes" id="UP000198546"/>
    </source>
</evidence>
<name>A0A1G6TXB2_9ACTN</name>
<proteinExistence type="predicted"/>
<dbReference type="Proteomes" id="UP000198546">
    <property type="component" value="Chromosome i"/>
</dbReference>
<dbReference type="RefSeq" id="WP_157676955.1">
    <property type="nucleotide sequence ID" value="NZ_LT629688.1"/>
</dbReference>
<dbReference type="PANTHER" id="PTHR40469:SF2">
    <property type="entry name" value="GALACTOSE-BINDING DOMAIN-LIKE SUPERFAMILY PROTEIN"/>
    <property type="match status" value="1"/>
</dbReference>
<dbReference type="PANTHER" id="PTHR40469">
    <property type="entry name" value="SECRETED GLYCOSYL HYDROLASE"/>
    <property type="match status" value="1"/>
</dbReference>
<dbReference type="EMBL" id="LT629688">
    <property type="protein sequence ID" value="SDD32935.1"/>
    <property type="molecule type" value="Genomic_DNA"/>
</dbReference>
<dbReference type="AlphaFoldDB" id="A0A1G6TXB2"/>
<dbReference type="Gene3D" id="3.40.50.880">
    <property type="match status" value="1"/>
</dbReference>
<reference evidence="2 3" key="1">
    <citation type="submission" date="2016-10" db="EMBL/GenBank/DDBJ databases">
        <authorList>
            <person name="de Groot N.N."/>
        </authorList>
    </citation>
    <scope>NUCLEOTIDE SEQUENCE [LARGE SCALE GENOMIC DNA]</scope>
    <source>
        <strain evidence="2 3">MON 2.2</strain>
    </source>
</reference>
<dbReference type="OrthoDB" id="3350268at2"/>
<dbReference type="STRING" id="675864.SAMN04489747_0716"/>
<sequence>MPSAIVVSGSGRWADPWHPFPETSERLRGAVAAAGVDVEVREDVEDALVGLPEVDLLVLNVGDPDGPDPDVPAEQLPERPTMPVVEAAVSSLHAHLDRGGALLAVHSSTTALGSFGGWSRAIGGHWVRGRTMHPEHSDCTIDVHTDAHPVTTGLSDIEVSDERYSWLHTEDDITVLGDHTHAGERHPMIWVREQGAGRVLYDGLGHDARSYDSPGHQQLLAQGIAWLLGTTG</sequence>
<feature type="domain" description="ThuA-like" evidence="1">
    <location>
        <begin position="19"/>
        <end position="226"/>
    </location>
</feature>
<evidence type="ECO:0000259" key="1">
    <source>
        <dbReference type="Pfam" id="PF06283"/>
    </source>
</evidence>
<keyword evidence="3" id="KW-1185">Reference proteome</keyword>
<dbReference type="InterPro" id="IPR029062">
    <property type="entry name" value="Class_I_gatase-like"/>
</dbReference>
<dbReference type="Pfam" id="PF06283">
    <property type="entry name" value="ThuA"/>
    <property type="match status" value="1"/>
</dbReference>
<organism evidence="2 3">
    <name type="scientific">Auraticoccus monumenti</name>
    <dbReference type="NCBI Taxonomy" id="675864"/>
    <lineage>
        <taxon>Bacteria</taxon>
        <taxon>Bacillati</taxon>
        <taxon>Actinomycetota</taxon>
        <taxon>Actinomycetes</taxon>
        <taxon>Propionibacteriales</taxon>
        <taxon>Propionibacteriaceae</taxon>
        <taxon>Auraticoccus</taxon>
    </lineage>
</organism>
<dbReference type="InterPro" id="IPR029010">
    <property type="entry name" value="ThuA-like"/>
</dbReference>